<dbReference type="EMBL" id="CP104558">
    <property type="protein sequence ID" value="UXH43315.1"/>
    <property type="molecule type" value="Genomic_DNA"/>
</dbReference>
<evidence type="ECO:0000313" key="1">
    <source>
        <dbReference type="EMBL" id="UXH43315.1"/>
    </source>
</evidence>
<proteinExistence type="predicted"/>
<reference evidence="1" key="1">
    <citation type="submission" date="2022-09" db="EMBL/GenBank/DDBJ databases">
        <title>Complete genome sequence of Rossellomorea vietnamensis strain RL-WG62, a newly isolated PGPR with the potential for plant salinity stress alleviation.</title>
        <authorList>
            <person name="Ren L."/>
            <person name="Wang G."/>
            <person name="Hu H."/>
        </authorList>
    </citation>
    <scope>NUCLEOTIDE SEQUENCE</scope>
    <source>
        <strain evidence="1">RL-WG62</strain>
    </source>
</reference>
<gene>
    <name evidence="1" type="ORF">N5C46_16680</name>
</gene>
<dbReference type="Proteomes" id="UP001064027">
    <property type="component" value="Chromosome"/>
</dbReference>
<organism evidence="1 2">
    <name type="scientific">Rossellomorea vietnamensis</name>
    <dbReference type="NCBI Taxonomy" id="218284"/>
    <lineage>
        <taxon>Bacteria</taxon>
        <taxon>Bacillati</taxon>
        <taxon>Bacillota</taxon>
        <taxon>Bacilli</taxon>
        <taxon>Bacillales</taxon>
        <taxon>Bacillaceae</taxon>
        <taxon>Rossellomorea</taxon>
    </lineage>
</organism>
<protein>
    <submittedName>
        <fullName evidence="1">Tripartite tricarboxylate transporter TctB family protein</fullName>
    </submittedName>
</protein>
<keyword evidence="2" id="KW-1185">Reference proteome</keyword>
<evidence type="ECO:0000313" key="2">
    <source>
        <dbReference type="Proteomes" id="UP001064027"/>
    </source>
</evidence>
<accession>A0ACD4C439</accession>
<sequence length="147" mass="16365">MRVPTVIMSVIIIGISAYFYSMSQAFPQNQMQETGPDFMPKIYCGFLILLSLILIVKEVRSKAKEEKKEAAMLYAVAAMAMVAVYLILIPYVGFYLSTAAVIVSFLLFTKVKSIYTLAAVPLGTIAFIYIFFEKFLSVSLPLGTLFT</sequence>
<name>A0ACD4C439_9BACI</name>